<evidence type="ECO:0000259" key="2">
    <source>
        <dbReference type="Pfam" id="PF10400"/>
    </source>
</evidence>
<dbReference type="InterPro" id="IPR005149">
    <property type="entry name" value="Tscrpt_reg_PadR_N"/>
</dbReference>
<comment type="caution">
    <text evidence="3">The sequence shown here is derived from an EMBL/GenBank/DDBJ whole genome shotgun (WGS) entry which is preliminary data.</text>
</comment>
<organism evidence="3 4">
    <name type="scientific">Nostoc punctiforme NIES-2108</name>
    <dbReference type="NCBI Taxonomy" id="1356359"/>
    <lineage>
        <taxon>Bacteria</taxon>
        <taxon>Bacillati</taxon>
        <taxon>Cyanobacteriota</taxon>
        <taxon>Cyanophyceae</taxon>
        <taxon>Nostocales</taxon>
        <taxon>Nostocaceae</taxon>
        <taxon>Nostoc</taxon>
    </lineage>
</organism>
<dbReference type="EMBL" id="LXQE01000153">
    <property type="protein sequence ID" value="RCJ35095.1"/>
    <property type="molecule type" value="Genomic_DNA"/>
</dbReference>
<dbReference type="SUPFAM" id="SSF46785">
    <property type="entry name" value="Winged helix' DNA-binding domain"/>
    <property type="match status" value="1"/>
</dbReference>
<dbReference type="Pfam" id="PF03551">
    <property type="entry name" value="PadR"/>
    <property type="match status" value="1"/>
</dbReference>
<dbReference type="Proteomes" id="UP000252085">
    <property type="component" value="Unassembled WGS sequence"/>
</dbReference>
<dbReference type="InterPro" id="IPR036388">
    <property type="entry name" value="WH-like_DNA-bd_sf"/>
</dbReference>
<dbReference type="InterPro" id="IPR018309">
    <property type="entry name" value="Tscrpt_reg_PadR_C"/>
</dbReference>
<feature type="domain" description="Transcription regulator PadR N-terminal" evidence="1">
    <location>
        <begin position="6"/>
        <end position="78"/>
    </location>
</feature>
<evidence type="ECO:0000313" key="3">
    <source>
        <dbReference type="EMBL" id="RCJ35095.1"/>
    </source>
</evidence>
<gene>
    <name evidence="3" type="ORF">A6769_20295</name>
</gene>
<dbReference type="Pfam" id="PF10400">
    <property type="entry name" value="Vir_act_alpha_C"/>
    <property type="match status" value="1"/>
</dbReference>
<reference evidence="3 4" key="1">
    <citation type="submission" date="2016-04" db="EMBL/GenBank/DDBJ databases">
        <authorList>
            <person name="Evans L.H."/>
            <person name="Alamgir A."/>
            <person name="Owens N."/>
            <person name="Weber N.D."/>
            <person name="Virtaneva K."/>
            <person name="Barbian K."/>
            <person name="Babar A."/>
            <person name="Rosenke K."/>
        </authorList>
    </citation>
    <scope>NUCLEOTIDE SEQUENCE [LARGE SCALE GENOMIC DNA]</scope>
    <source>
        <strain evidence="3">NIES-2108</strain>
    </source>
</reference>
<sequence>MLKLAVLGLLQREPLNGYRLKQQLEMFMSCSICVNYGAIYPLLRRMEEQGEVSLCPEQGEEGGQCGKVYEITPLGKKTWYQEMLAYPHESWVNARSRFLIKFFFFSHLLPEERVQLIEHRLMSCQLRLAEKKALEVTDDLYQGKVQRRAFEVIKSEIEWLVEQLQIEQLQLAQTPTSIKSAE</sequence>
<dbReference type="InterPro" id="IPR052509">
    <property type="entry name" value="Metal_resp_DNA-bind_regulator"/>
</dbReference>
<protein>
    <submittedName>
        <fullName evidence="3">PadR family transcriptional regulator</fullName>
    </submittedName>
</protein>
<proteinExistence type="predicted"/>
<feature type="domain" description="Transcription regulator PadR C-terminal" evidence="2">
    <location>
        <begin position="95"/>
        <end position="164"/>
    </location>
</feature>
<evidence type="ECO:0000313" key="4">
    <source>
        <dbReference type="Proteomes" id="UP000252085"/>
    </source>
</evidence>
<name>A0A367RF83_NOSPU</name>
<dbReference type="Gene3D" id="1.10.10.10">
    <property type="entry name" value="Winged helix-like DNA-binding domain superfamily/Winged helix DNA-binding domain"/>
    <property type="match status" value="1"/>
</dbReference>
<dbReference type="PANTHER" id="PTHR33169:SF14">
    <property type="entry name" value="TRANSCRIPTIONAL REGULATOR RV3488"/>
    <property type="match status" value="1"/>
</dbReference>
<evidence type="ECO:0000259" key="1">
    <source>
        <dbReference type="Pfam" id="PF03551"/>
    </source>
</evidence>
<dbReference type="PANTHER" id="PTHR33169">
    <property type="entry name" value="PADR-FAMILY TRANSCRIPTIONAL REGULATOR"/>
    <property type="match status" value="1"/>
</dbReference>
<dbReference type="InterPro" id="IPR036390">
    <property type="entry name" value="WH_DNA-bd_sf"/>
</dbReference>
<accession>A0A367RF83</accession>
<dbReference type="AlphaFoldDB" id="A0A367RF83"/>